<sequence>MAIFAIATALSVGIAALICLPALRSRLPRIPYISSPPLQQLPGPPSEHWFYGNFKQIDEDEMIATPTWHGWLKTYGKVFKVHSLGGGAMLIPADTRAVAHILSQATDYPKPERLRYMLGRLLGHGPFASSCDQHKRQRRVMNPAFGPAQMRDITSIFVEKSNEAATEASVLPSESTDNDPRVTIEVLGWLNKMTFDVIGLAGFNYDFHALDTSLPPTELDQALRTLFAVFHPDVNILVLLQLLFPITRWIPTPRARRINAALETMRRAGAKLLEAGKATEREKQQLTDESVDGNGRDLLSLLVKANMASDAREGARMTDSEVLAQIPTFLFAGHETTSNAVTWALYALARHVPAQDFLRASLPPPPAEGVTMEFLNELVQLDWVVRETMRLHPPVPGTSRMATCADVIPTAEEWVDAHGVRRSGIPVAPGDEILIPIFLLNQSPEIWGPDALEFKPERWREIPEAARAIPGVWGNNLSFLGGPRACIGYRFAVVEMKALLYTLVRAFRFTMAVPEEAVGAKSFLVSSPHLREKMKDGPQLPLRVSAAAQ</sequence>
<comment type="caution">
    <text evidence="1">The sequence shown here is derived from an EMBL/GenBank/DDBJ whole genome shotgun (WGS) entry which is preliminary data.</text>
</comment>
<gene>
    <name evidence="1" type="ORF">FA95DRAFT_1494234</name>
</gene>
<evidence type="ECO:0000313" key="2">
    <source>
        <dbReference type="Proteomes" id="UP000814033"/>
    </source>
</evidence>
<dbReference type="EMBL" id="MU275928">
    <property type="protein sequence ID" value="KAI0046332.1"/>
    <property type="molecule type" value="Genomic_DNA"/>
</dbReference>
<dbReference type="Proteomes" id="UP000814033">
    <property type="component" value="Unassembled WGS sequence"/>
</dbReference>
<protein>
    <submittedName>
        <fullName evidence="1">Cytochrome P450</fullName>
    </submittedName>
</protein>
<organism evidence="1 2">
    <name type="scientific">Auriscalpium vulgare</name>
    <dbReference type="NCBI Taxonomy" id="40419"/>
    <lineage>
        <taxon>Eukaryota</taxon>
        <taxon>Fungi</taxon>
        <taxon>Dikarya</taxon>
        <taxon>Basidiomycota</taxon>
        <taxon>Agaricomycotina</taxon>
        <taxon>Agaricomycetes</taxon>
        <taxon>Russulales</taxon>
        <taxon>Auriscalpiaceae</taxon>
        <taxon>Auriscalpium</taxon>
    </lineage>
</organism>
<evidence type="ECO:0000313" key="1">
    <source>
        <dbReference type="EMBL" id="KAI0046332.1"/>
    </source>
</evidence>
<name>A0ACB8RQY1_9AGAM</name>
<reference evidence="1" key="1">
    <citation type="submission" date="2021-02" db="EMBL/GenBank/DDBJ databases">
        <authorList>
            <consortium name="DOE Joint Genome Institute"/>
            <person name="Ahrendt S."/>
            <person name="Looney B.P."/>
            <person name="Miyauchi S."/>
            <person name="Morin E."/>
            <person name="Drula E."/>
            <person name="Courty P.E."/>
            <person name="Chicoki N."/>
            <person name="Fauchery L."/>
            <person name="Kohler A."/>
            <person name="Kuo A."/>
            <person name="Labutti K."/>
            <person name="Pangilinan J."/>
            <person name="Lipzen A."/>
            <person name="Riley R."/>
            <person name="Andreopoulos W."/>
            <person name="He G."/>
            <person name="Johnson J."/>
            <person name="Barry K.W."/>
            <person name="Grigoriev I.V."/>
            <person name="Nagy L."/>
            <person name="Hibbett D."/>
            <person name="Henrissat B."/>
            <person name="Matheny P.B."/>
            <person name="Labbe J."/>
            <person name="Martin F."/>
        </authorList>
    </citation>
    <scope>NUCLEOTIDE SEQUENCE</scope>
    <source>
        <strain evidence="1">FP105234-sp</strain>
    </source>
</reference>
<keyword evidence="2" id="KW-1185">Reference proteome</keyword>
<reference evidence="1" key="2">
    <citation type="journal article" date="2022" name="New Phytol.">
        <title>Evolutionary transition to the ectomycorrhizal habit in the genomes of a hyperdiverse lineage of mushroom-forming fungi.</title>
        <authorList>
            <person name="Looney B."/>
            <person name="Miyauchi S."/>
            <person name="Morin E."/>
            <person name="Drula E."/>
            <person name="Courty P.E."/>
            <person name="Kohler A."/>
            <person name="Kuo A."/>
            <person name="LaButti K."/>
            <person name="Pangilinan J."/>
            <person name="Lipzen A."/>
            <person name="Riley R."/>
            <person name="Andreopoulos W."/>
            <person name="He G."/>
            <person name="Johnson J."/>
            <person name="Nolan M."/>
            <person name="Tritt A."/>
            <person name="Barry K.W."/>
            <person name="Grigoriev I.V."/>
            <person name="Nagy L.G."/>
            <person name="Hibbett D."/>
            <person name="Henrissat B."/>
            <person name="Matheny P.B."/>
            <person name="Labbe J."/>
            <person name="Martin F.M."/>
        </authorList>
    </citation>
    <scope>NUCLEOTIDE SEQUENCE</scope>
    <source>
        <strain evidence="1">FP105234-sp</strain>
    </source>
</reference>
<accession>A0ACB8RQY1</accession>
<proteinExistence type="predicted"/>